<dbReference type="Pfam" id="PF04122">
    <property type="entry name" value="CW_binding_2"/>
    <property type="match status" value="3"/>
</dbReference>
<dbReference type="GeneID" id="92937171"/>
<protein>
    <submittedName>
        <fullName evidence="3">Cell wall-binding repeat-containing protein</fullName>
    </submittedName>
    <submittedName>
        <fullName evidence="2">N-acetylmuramoyl-L-alanine amidase LytC</fullName>
        <ecNumber evidence="2">3.5.1.28</ecNumber>
    </submittedName>
</protein>
<dbReference type="PANTHER" id="PTHR30032">
    <property type="entry name" value="N-ACETYLMURAMOYL-L-ALANINE AMIDASE-RELATED"/>
    <property type="match status" value="1"/>
</dbReference>
<feature type="chain" id="PRO_5044661406" evidence="1">
    <location>
        <begin position="30"/>
        <end position="352"/>
    </location>
</feature>
<keyword evidence="2" id="KW-0378">Hydrolase</keyword>
<dbReference type="Proteomes" id="UP000223854">
    <property type="component" value="Unassembled WGS sequence"/>
</dbReference>
<dbReference type="EMBL" id="CP009225">
    <property type="protein sequence ID" value="AKC61137.1"/>
    <property type="molecule type" value="Genomic_DNA"/>
</dbReference>
<gene>
    <name evidence="2" type="primary">lytC1</name>
    <name evidence="2" type="ORF">CLSPO_c04070</name>
    <name evidence="4" type="ORF">CRX47_18005</name>
    <name evidence="3" type="ORF">FDF70_12505</name>
</gene>
<reference evidence="4 6" key="3">
    <citation type="submission" date="2017-09" db="EMBL/GenBank/DDBJ databases">
        <title>FDA dAtabase for Regulatory Grade micrObial Sequences (FDA-ARGOS): Supporting development and validation of Infectious Disease Dx tests.</title>
        <authorList>
            <person name="Kerrigan L."/>
            <person name="Long C."/>
            <person name="Tallon L.J."/>
            <person name="Sadzewicz L."/>
            <person name="Ott S."/>
            <person name="Zhao X."/>
            <person name="Nagaraj S."/>
            <person name="Vavikolanu K."/>
            <person name="Aluvathingal J."/>
            <person name="Nadendla S."/>
            <person name="Sichtig H."/>
        </authorList>
    </citation>
    <scope>NUCLEOTIDE SEQUENCE [LARGE SCALE GENOMIC DNA]</scope>
    <source>
        <strain evidence="4 6">FDAARGOS_423</strain>
    </source>
</reference>
<dbReference type="AlphaFoldDB" id="A0A7U4XSV6"/>
<reference evidence="3 7" key="4">
    <citation type="submission" date="2019-04" db="EMBL/GenBank/DDBJ databases">
        <title>Genome sequencing of Clostridium botulinum Groups I-IV and Clostridium butyricum.</title>
        <authorList>
            <person name="Brunt J."/>
            <person name="Van Vliet A.H.M."/>
            <person name="Stringer S.C."/>
            <person name="Carter A.T."/>
            <person name="Peck M.W."/>
        </authorList>
    </citation>
    <scope>NUCLEOTIDE SEQUENCE [LARGE SCALE GENOMIC DNA]</scope>
    <source>
        <strain evidence="3 7">IFR 18/108</strain>
    </source>
</reference>
<feature type="signal peptide" evidence="1">
    <location>
        <begin position="1"/>
        <end position="29"/>
    </location>
</feature>
<dbReference type="GO" id="GO:0008745">
    <property type="term" value="F:N-acetylmuramoyl-L-alanine amidase activity"/>
    <property type="evidence" value="ECO:0007669"/>
    <property type="project" value="UniProtKB-EC"/>
</dbReference>
<organism evidence="2 5">
    <name type="scientific">Clostridium sporogenes</name>
    <dbReference type="NCBI Taxonomy" id="1509"/>
    <lineage>
        <taxon>Bacteria</taxon>
        <taxon>Bacillati</taxon>
        <taxon>Bacillota</taxon>
        <taxon>Clostridia</taxon>
        <taxon>Eubacteriales</taxon>
        <taxon>Clostridiaceae</taxon>
        <taxon>Clostridium</taxon>
    </lineage>
</organism>
<sequence>MLKKNKKILSVITATLVMVLGISFTNVQAASIKRMNGSNRIDTANKTAKEIFKKAPAVVLVNGNGYPDAVTAAPLAKLQGAPVLLTGNNGNLESDVLTTINDIGAKKVFIVGGTGVVSSKIESELKGKGFTVQRYAGKDRYSTNVAVGQEILKNNNGETTAFLVNGGESYADALSVTSIAAAKGYPVLFANMREVPKVVKDFIGNKKLKPLAVGGTSILPTNVVSSVNAKRITQKSKNRFETNLEVLTYFKGNGIDFSSVYVATGGQGGKIGENQFADALVAAAAASKTGAPLVLSGPAASSNDLTNAENFIETNIKDEGELYIVGGSAAVSDSIEQKLDEKVGDFRILDIF</sequence>
<evidence type="ECO:0000313" key="4">
    <source>
        <dbReference type="EMBL" id="PHH01620.1"/>
    </source>
</evidence>
<reference evidence="2 5" key="2">
    <citation type="journal article" date="2015" name="PLoS ONE">
        <title>A universal mariner transposon system for forward genetic studies in the genus clostridium.</title>
        <authorList>
            <person name="Zhang Y."/>
            <person name="Grosse-Honebrink A."/>
            <person name="Minton N.P."/>
        </authorList>
    </citation>
    <scope>NUCLEOTIDE SEQUENCE [LARGE SCALE GENOMIC DNA]</scope>
    <source>
        <strain evidence="2 5">NCIMB 10696</strain>
    </source>
</reference>
<evidence type="ECO:0000313" key="6">
    <source>
        <dbReference type="Proteomes" id="UP000223854"/>
    </source>
</evidence>
<dbReference type="Proteomes" id="UP000033052">
    <property type="component" value="Chromosome"/>
</dbReference>
<dbReference type="EMBL" id="PDLH01000007">
    <property type="protein sequence ID" value="PHH01620.1"/>
    <property type="molecule type" value="Genomic_DNA"/>
</dbReference>
<dbReference type="PANTHER" id="PTHR30032:SF8">
    <property type="entry name" value="GERMINATION-SPECIFIC N-ACETYLMURAMOYL-L-ALANINE AMIDASE"/>
    <property type="match status" value="1"/>
</dbReference>
<accession>A0A7U4XSV6</accession>
<dbReference type="EMBL" id="SXCS01000007">
    <property type="protein sequence ID" value="NFR62281.1"/>
    <property type="molecule type" value="Genomic_DNA"/>
</dbReference>
<dbReference type="KEGG" id="cld:CLSPO_c04070"/>
<keyword evidence="6" id="KW-1185">Reference proteome</keyword>
<proteinExistence type="predicted"/>
<dbReference type="EC" id="3.5.1.28" evidence="2"/>
<dbReference type="RefSeq" id="WP_004461513.1">
    <property type="nucleotide sequence ID" value="NZ_CBCRVC010000026.1"/>
</dbReference>
<evidence type="ECO:0000313" key="5">
    <source>
        <dbReference type="Proteomes" id="UP000033052"/>
    </source>
</evidence>
<evidence type="ECO:0000313" key="7">
    <source>
        <dbReference type="Proteomes" id="UP000486601"/>
    </source>
</evidence>
<keyword evidence="1" id="KW-0732">Signal</keyword>
<evidence type="ECO:0000256" key="1">
    <source>
        <dbReference type="SAM" id="SignalP"/>
    </source>
</evidence>
<dbReference type="InterPro" id="IPR007253">
    <property type="entry name" value="Cell_wall-bd_2"/>
</dbReference>
<dbReference type="Proteomes" id="UP000486601">
    <property type="component" value="Unassembled WGS sequence"/>
</dbReference>
<evidence type="ECO:0000313" key="3">
    <source>
        <dbReference type="EMBL" id="NFR62281.1"/>
    </source>
</evidence>
<reference evidence="2" key="1">
    <citation type="submission" date="2014-08" db="EMBL/GenBank/DDBJ databases">
        <authorList>
            <person name="Kubiak A."/>
            <person name="Poehlein A."/>
            <person name="Daniel R."/>
            <person name="Minton N.P."/>
        </authorList>
    </citation>
    <scope>NUCLEOTIDE SEQUENCE</scope>
    <source>
        <strain evidence="2">NCIMB 10696</strain>
    </source>
</reference>
<dbReference type="Gene3D" id="3.40.50.12090">
    <property type="match status" value="2"/>
</dbReference>
<name>A0A7U4XSV6_CLOSG</name>
<dbReference type="InterPro" id="IPR051922">
    <property type="entry name" value="Bact_Sporulation_Assoc"/>
</dbReference>
<evidence type="ECO:0000313" key="2">
    <source>
        <dbReference type="EMBL" id="AKC61137.1"/>
    </source>
</evidence>